<dbReference type="Pfam" id="PF04264">
    <property type="entry name" value="YceI"/>
    <property type="match status" value="1"/>
</dbReference>
<evidence type="ECO:0000259" key="1">
    <source>
        <dbReference type="SMART" id="SM00867"/>
    </source>
</evidence>
<gene>
    <name evidence="2" type="ORF">VB798_00950</name>
</gene>
<dbReference type="RefSeq" id="WP_323255006.1">
    <property type="nucleotide sequence ID" value="NZ_JAYGIM010000001.1"/>
</dbReference>
<comment type="caution">
    <text evidence="2">The sequence shown here is derived from an EMBL/GenBank/DDBJ whole genome shotgun (WGS) entry which is preliminary data.</text>
</comment>
<dbReference type="InterPro" id="IPR007372">
    <property type="entry name" value="Lipid/polyisoprenoid-bd_YceI"/>
</dbReference>
<evidence type="ECO:0000313" key="3">
    <source>
        <dbReference type="Proteomes" id="UP001302222"/>
    </source>
</evidence>
<keyword evidence="3" id="KW-1185">Reference proteome</keyword>
<sequence>MKKLITLSLLLSYLSGFTQQKFDLSVSESQVFWKGTPAFEYGGHEGTLKFASGNITMGKDGKIQGGSFVIDMKTIKSNERERNPKEKGDNNLESHLKGDDFFAVQKHPQATFIITKINKTAEPNKYAVQGNLNIRGITNQIAFTAFIDNNKESITAKASLFFLRSSFGITYKAPSLFASNIFSSAKDHLIADEIPIKLDMVFKK</sequence>
<dbReference type="PANTHER" id="PTHR34406:SF1">
    <property type="entry name" value="PROTEIN YCEI"/>
    <property type="match status" value="1"/>
</dbReference>
<evidence type="ECO:0000313" key="2">
    <source>
        <dbReference type="EMBL" id="MEA5425118.1"/>
    </source>
</evidence>
<dbReference type="SUPFAM" id="SSF101874">
    <property type="entry name" value="YceI-like"/>
    <property type="match status" value="1"/>
</dbReference>
<dbReference type="SMART" id="SM00867">
    <property type="entry name" value="YceI"/>
    <property type="match status" value="1"/>
</dbReference>
<accession>A0ABU5SCU3</accession>
<dbReference type="Proteomes" id="UP001302222">
    <property type="component" value="Unassembled WGS sequence"/>
</dbReference>
<feature type="domain" description="Lipid/polyisoprenoid-binding YceI-like" evidence="1">
    <location>
        <begin position="21"/>
        <end position="203"/>
    </location>
</feature>
<dbReference type="PANTHER" id="PTHR34406">
    <property type="entry name" value="PROTEIN YCEI"/>
    <property type="match status" value="1"/>
</dbReference>
<dbReference type="EMBL" id="JAYGIM010000001">
    <property type="protein sequence ID" value="MEA5425118.1"/>
    <property type="molecule type" value="Genomic_DNA"/>
</dbReference>
<dbReference type="InterPro" id="IPR036761">
    <property type="entry name" value="TTHA0802/YceI-like_sf"/>
</dbReference>
<organism evidence="2 3">
    <name type="scientific">Arcicella lustrica</name>
    <dbReference type="NCBI Taxonomy" id="2984196"/>
    <lineage>
        <taxon>Bacteria</taxon>
        <taxon>Pseudomonadati</taxon>
        <taxon>Bacteroidota</taxon>
        <taxon>Cytophagia</taxon>
        <taxon>Cytophagales</taxon>
        <taxon>Flectobacillaceae</taxon>
        <taxon>Arcicella</taxon>
    </lineage>
</organism>
<dbReference type="Gene3D" id="2.40.128.110">
    <property type="entry name" value="Lipid/polyisoprenoid-binding, YceI-like"/>
    <property type="match status" value="1"/>
</dbReference>
<protein>
    <submittedName>
        <fullName evidence="2">YceI family protein</fullName>
    </submittedName>
</protein>
<proteinExistence type="predicted"/>
<reference evidence="2 3" key="1">
    <citation type="submission" date="2023-12" db="EMBL/GenBank/DDBJ databases">
        <title>Novel species of the genus Arcicella isolated from rivers.</title>
        <authorList>
            <person name="Lu H."/>
        </authorList>
    </citation>
    <scope>NUCLEOTIDE SEQUENCE [LARGE SCALE GENOMIC DNA]</scope>
    <source>
        <strain evidence="2 3">DC25W</strain>
    </source>
</reference>
<name>A0ABU5SCU3_9BACT</name>